<dbReference type="GO" id="GO:0003677">
    <property type="term" value="F:DNA binding"/>
    <property type="evidence" value="ECO:0007669"/>
    <property type="project" value="InterPro"/>
</dbReference>
<dbReference type="InterPro" id="IPR002686">
    <property type="entry name" value="Transposase_17"/>
</dbReference>
<dbReference type="InterPro" id="IPR036515">
    <property type="entry name" value="Transposase_17_sf"/>
</dbReference>
<dbReference type="EMBL" id="MFTD01000007">
    <property type="protein sequence ID" value="OGI46967.1"/>
    <property type="molecule type" value="Genomic_DNA"/>
</dbReference>
<gene>
    <name evidence="2" type="ORF">A2121_02770</name>
</gene>
<dbReference type="PANTHER" id="PTHR34322:SF2">
    <property type="entry name" value="TRANSPOSASE IS200-LIKE DOMAIN-CONTAINING PROTEIN"/>
    <property type="match status" value="1"/>
</dbReference>
<dbReference type="SUPFAM" id="SSF143422">
    <property type="entry name" value="Transposase IS200-like"/>
    <property type="match status" value="1"/>
</dbReference>
<organism evidence="2 3">
    <name type="scientific">Candidatus Nomurabacteria bacterium GWB1_40_6</name>
    <dbReference type="NCBI Taxonomy" id="1801727"/>
    <lineage>
        <taxon>Bacteria</taxon>
        <taxon>Candidatus Nomuraibacteriota</taxon>
    </lineage>
</organism>
<dbReference type="PANTHER" id="PTHR34322">
    <property type="entry name" value="TRANSPOSASE, Y1_TNP DOMAIN-CONTAINING"/>
    <property type="match status" value="1"/>
</dbReference>
<sequence length="219" mass="26212">MSIREANLVDGEYYHIYNRGNSKQKIFHDNEDYSRFVSLLCACNSTNSFRIFTLAKNESPYDFERGKKIVSIGAYCLMPNHFHILITPTEEKGVSKFMQKLGTAYSMYYNKKYKRTGGLFEGKFKSQHLGNDRYLKYLFSYIHLNPIKLIQKNWKEIGIKNKKEALEYLQNYKYSSYLDYLDIKRIQNKILNTENFPEYFPNNKSFQKEIFEWLSYKEN</sequence>
<comment type="caution">
    <text evidence="2">The sequence shown here is derived from an EMBL/GenBank/DDBJ whole genome shotgun (WGS) entry which is preliminary data.</text>
</comment>
<dbReference type="GO" id="GO:0004803">
    <property type="term" value="F:transposase activity"/>
    <property type="evidence" value="ECO:0007669"/>
    <property type="project" value="InterPro"/>
</dbReference>
<accession>A0A1F6TP98</accession>
<protein>
    <recommendedName>
        <fullName evidence="1">Transposase IS200-like domain-containing protein</fullName>
    </recommendedName>
</protein>
<name>A0A1F6TP98_9BACT</name>
<dbReference type="SMART" id="SM01321">
    <property type="entry name" value="Y1_Tnp"/>
    <property type="match status" value="1"/>
</dbReference>
<proteinExistence type="predicted"/>
<evidence type="ECO:0000313" key="2">
    <source>
        <dbReference type="EMBL" id="OGI46967.1"/>
    </source>
</evidence>
<dbReference type="Pfam" id="PF01797">
    <property type="entry name" value="Y1_Tnp"/>
    <property type="match status" value="1"/>
</dbReference>
<dbReference type="GO" id="GO:0006313">
    <property type="term" value="P:DNA transposition"/>
    <property type="evidence" value="ECO:0007669"/>
    <property type="project" value="InterPro"/>
</dbReference>
<dbReference type="AlphaFoldDB" id="A0A1F6TP98"/>
<reference evidence="2 3" key="1">
    <citation type="journal article" date="2016" name="Nat. Commun.">
        <title>Thousands of microbial genomes shed light on interconnected biogeochemical processes in an aquifer system.</title>
        <authorList>
            <person name="Anantharaman K."/>
            <person name="Brown C.T."/>
            <person name="Hug L.A."/>
            <person name="Sharon I."/>
            <person name="Castelle C.J."/>
            <person name="Probst A.J."/>
            <person name="Thomas B.C."/>
            <person name="Singh A."/>
            <person name="Wilkins M.J."/>
            <person name="Karaoz U."/>
            <person name="Brodie E.L."/>
            <person name="Williams K.H."/>
            <person name="Hubbard S.S."/>
            <person name="Banfield J.F."/>
        </authorList>
    </citation>
    <scope>NUCLEOTIDE SEQUENCE [LARGE SCALE GENOMIC DNA]</scope>
</reference>
<feature type="domain" description="Transposase IS200-like" evidence="1">
    <location>
        <begin position="9"/>
        <end position="145"/>
    </location>
</feature>
<dbReference type="Gene3D" id="3.30.70.1290">
    <property type="entry name" value="Transposase IS200-like"/>
    <property type="match status" value="1"/>
</dbReference>
<dbReference type="Proteomes" id="UP000176484">
    <property type="component" value="Unassembled WGS sequence"/>
</dbReference>
<evidence type="ECO:0000259" key="1">
    <source>
        <dbReference type="SMART" id="SM01321"/>
    </source>
</evidence>
<evidence type="ECO:0000313" key="3">
    <source>
        <dbReference type="Proteomes" id="UP000176484"/>
    </source>
</evidence>